<dbReference type="Proteomes" id="UP001217485">
    <property type="component" value="Unassembled WGS sequence"/>
</dbReference>
<evidence type="ECO:0000313" key="2">
    <source>
        <dbReference type="Proteomes" id="UP001217485"/>
    </source>
</evidence>
<name>A0ABT5CCU7_9BACT</name>
<comment type="caution">
    <text evidence="1">The sequence shown here is derived from an EMBL/GenBank/DDBJ whole genome shotgun (WGS) entry which is preliminary data.</text>
</comment>
<accession>A0ABT5CCU7</accession>
<gene>
    <name evidence="1" type="ORF">POL72_37255</name>
</gene>
<proteinExistence type="predicted"/>
<sequence>MRVAILDDYQGVALRMADWRSLHGQAVEDIRAFLDGKVLRPLNQLPADPAPLG</sequence>
<dbReference type="EMBL" id="JAQNDK010000004">
    <property type="protein sequence ID" value="MDC0683438.1"/>
    <property type="molecule type" value="Genomic_DNA"/>
</dbReference>
<organism evidence="1 2">
    <name type="scientific">Sorangium atrum</name>
    <dbReference type="NCBI Taxonomy" id="2995308"/>
    <lineage>
        <taxon>Bacteria</taxon>
        <taxon>Pseudomonadati</taxon>
        <taxon>Myxococcota</taxon>
        <taxon>Polyangia</taxon>
        <taxon>Polyangiales</taxon>
        <taxon>Polyangiaceae</taxon>
        <taxon>Sorangium</taxon>
    </lineage>
</organism>
<protein>
    <submittedName>
        <fullName evidence="1">Uncharacterized protein</fullName>
    </submittedName>
</protein>
<evidence type="ECO:0000313" key="1">
    <source>
        <dbReference type="EMBL" id="MDC0683438.1"/>
    </source>
</evidence>
<dbReference type="RefSeq" id="WP_272101579.1">
    <property type="nucleotide sequence ID" value="NZ_JAQNDK010000004.1"/>
</dbReference>
<reference evidence="1 2" key="1">
    <citation type="submission" date="2023-01" db="EMBL/GenBank/DDBJ databases">
        <title>Minimal conservation of predation-associated metabolite biosynthetic gene clusters underscores biosynthetic potential of Myxococcota including descriptions for ten novel species: Archangium lansinium sp. nov., Myxococcus landrumus sp. nov., Nannocystis bai.</title>
        <authorList>
            <person name="Ahearne A."/>
            <person name="Stevens C."/>
            <person name="Dowd S."/>
        </authorList>
    </citation>
    <scope>NUCLEOTIDE SEQUENCE [LARGE SCALE GENOMIC DNA]</scope>
    <source>
        <strain evidence="1 2">WIWO2</strain>
    </source>
</reference>
<keyword evidence="2" id="KW-1185">Reference proteome</keyword>